<feature type="transmembrane region" description="Helical" evidence="7">
    <location>
        <begin position="60"/>
        <end position="82"/>
    </location>
</feature>
<feature type="transmembrane region" description="Helical" evidence="7">
    <location>
        <begin position="27"/>
        <end position="48"/>
    </location>
</feature>
<evidence type="ECO:0000256" key="4">
    <source>
        <dbReference type="ARBA" id="ARBA00022989"/>
    </source>
</evidence>
<dbReference type="GO" id="GO:0005886">
    <property type="term" value="C:plasma membrane"/>
    <property type="evidence" value="ECO:0007669"/>
    <property type="project" value="UniProtKB-SubCell"/>
</dbReference>
<feature type="domain" description="EamA" evidence="8">
    <location>
        <begin position="144"/>
        <end position="271"/>
    </location>
</feature>
<feature type="domain" description="EamA" evidence="8">
    <location>
        <begin position="2"/>
        <end position="132"/>
    </location>
</feature>
<feature type="transmembrane region" description="Helical" evidence="7">
    <location>
        <begin position="139"/>
        <end position="157"/>
    </location>
</feature>
<name>A0A1D8IS12_9GAMM</name>
<evidence type="ECO:0000259" key="8">
    <source>
        <dbReference type="Pfam" id="PF00892"/>
    </source>
</evidence>
<feature type="transmembrane region" description="Helical" evidence="7">
    <location>
        <begin position="233"/>
        <end position="250"/>
    </location>
</feature>
<dbReference type="Proteomes" id="UP000095401">
    <property type="component" value="Chromosome"/>
</dbReference>
<evidence type="ECO:0000313" key="9">
    <source>
        <dbReference type="EMBL" id="AOU99134.1"/>
    </source>
</evidence>
<dbReference type="PANTHER" id="PTHR32322">
    <property type="entry name" value="INNER MEMBRANE TRANSPORTER"/>
    <property type="match status" value="1"/>
</dbReference>
<evidence type="ECO:0000256" key="7">
    <source>
        <dbReference type="SAM" id="Phobius"/>
    </source>
</evidence>
<keyword evidence="5 7" id="KW-0472">Membrane</keyword>
<keyword evidence="10" id="KW-1185">Reference proteome</keyword>
<dbReference type="Gene3D" id="1.10.3730.20">
    <property type="match status" value="1"/>
</dbReference>
<reference evidence="10" key="1">
    <citation type="submission" date="2016-09" db="EMBL/GenBank/DDBJ databases">
        <title>Acidihalobacter prosperus F5.</title>
        <authorList>
            <person name="Khaleque H.N."/>
            <person name="Ramsay J.P."/>
            <person name="Kaksonen A.H."/>
            <person name="Boxall N.J."/>
            <person name="Watkin E.L.J."/>
        </authorList>
    </citation>
    <scope>NUCLEOTIDE SEQUENCE [LARGE SCALE GENOMIC DNA]</scope>
    <source>
        <strain evidence="10">F5</strain>
    </source>
</reference>
<comment type="subcellular location">
    <subcellularLocation>
        <location evidence="1">Cell membrane</location>
        <topology evidence="1">Multi-pass membrane protein</topology>
    </subcellularLocation>
</comment>
<keyword evidence="2" id="KW-1003">Cell membrane</keyword>
<dbReference type="EMBL" id="CP017415">
    <property type="protein sequence ID" value="AOU99134.1"/>
    <property type="molecule type" value="Genomic_DNA"/>
</dbReference>
<evidence type="ECO:0000256" key="5">
    <source>
        <dbReference type="ARBA" id="ARBA00023136"/>
    </source>
</evidence>
<dbReference type="SUPFAM" id="SSF103481">
    <property type="entry name" value="Multidrug resistance efflux transporter EmrE"/>
    <property type="match status" value="2"/>
</dbReference>
<protein>
    <recommendedName>
        <fullName evidence="8">EamA domain-containing protein</fullName>
    </recommendedName>
</protein>
<keyword evidence="3 7" id="KW-0812">Transmembrane</keyword>
<organism evidence="9 10">
    <name type="scientific">Acidihalobacter yilgarnensis</name>
    <dbReference type="NCBI Taxonomy" id="2819280"/>
    <lineage>
        <taxon>Bacteria</taxon>
        <taxon>Pseudomonadati</taxon>
        <taxon>Pseudomonadota</taxon>
        <taxon>Gammaproteobacteria</taxon>
        <taxon>Chromatiales</taxon>
        <taxon>Ectothiorhodospiraceae</taxon>
        <taxon>Acidihalobacter</taxon>
    </lineage>
</organism>
<evidence type="ECO:0000256" key="1">
    <source>
        <dbReference type="ARBA" id="ARBA00004651"/>
    </source>
</evidence>
<dbReference type="InterPro" id="IPR037185">
    <property type="entry name" value="EmrE-like"/>
</dbReference>
<gene>
    <name evidence="9" type="ORF">BI364_15385</name>
</gene>
<dbReference type="PANTHER" id="PTHR32322:SF18">
    <property type="entry name" value="S-ADENOSYLMETHIONINE_S-ADENOSYLHOMOCYSTEINE TRANSPORTER"/>
    <property type="match status" value="1"/>
</dbReference>
<feature type="compositionally biased region" description="Basic and acidic residues" evidence="6">
    <location>
        <begin position="318"/>
        <end position="331"/>
    </location>
</feature>
<proteinExistence type="predicted"/>
<evidence type="ECO:0000256" key="2">
    <source>
        <dbReference type="ARBA" id="ARBA00022475"/>
    </source>
</evidence>
<dbReference type="InterPro" id="IPR050638">
    <property type="entry name" value="AA-Vitamin_Transporters"/>
</dbReference>
<dbReference type="InterPro" id="IPR000620">
    <property type="entry name" value="EamA_dom"/>
</dbReference>
<feature type="transmembrane region" description="Helical" evidence="7">
    <location>
        <begin position="178"/>
        <end position="196"/>
    </location>
</feature>
<sequence length="337" mass="35792">MAALAAALLFGAGTPLAKALLNDVGPWLLAGLLYLGSGIGLMAYRIATRAPRVSISRTETLWFAGAVAAGGIVGPVLLMFGLTRMPATGASLLLNAESVFTALLAWFAFKENFDRRIALGMAAIVLGAVVISWPGEARFAGWWPSLAILGACFAWGIDNNLTRKVSLSDATWIAGIKGLVAGIVNLGLALALGATLPSPSAITGAMLLGLMAYGVSLTLFVAGLRHLGTARTGAYFSAAPFFGAALAVLMGEPFTLKLLVAGMLMALGTWLHLTEHHAHRHTHEALLHEHMHIHDEHHQHTHPFPVAPGTRHSHAHRHEPQTHTHAHFPDAHHRHGH</sequence>
<dbReference type="KEGG" id="aprs:BI364_15385"/>
<feature type="transmembrane region" description="Helical" evidence="7">
    <location>
        <begin position="116"/>
        <end position="133"/>
    </location>
</feature>
<dbReference type="AlphaFoldDB" id="A0A1D8IS12"/>
<accession>A0A1D8IS12</accession>
<feature type="transmembrane region" description="Helical" evidence="7">
    <location>
        <begin position="202"/>
        <end position="221"/>
    </location>
</feature>
<feature type="region of interest" description="Disordered" evidence="6">
    <location>
        <begin position="294"/>
        <end position="337"/>
    </location>
</feature>
<feature type="transmembrane region" description="Helical" evidence="7">
    <location>
        <begin position="88"/>
        <end position="109"/>
    </location>
</feature>
<evidence type="ECO:0000313" key="10">
    <source>
        <dbReference type="Proteomes" id="UP000095401"/>
    </source>
</evidence>
<evidence type="ECO:0000256" key="3">
    <source>
        <dbReference type="ARBA" id="ARBA00022692"/>
    </source>
</evidence>
<dbReference type="Pfam" id="PF00892">
    <property type="entry name" value="EamA"/>
    <property type="match status" value="2"/>
</dbReference>
<keyword evidence="4 7" id="KW-1133">Transmembrane helix</keyword>
<evidence type="ECO:0000256" key="6">
    <source>
        <dbReference type="SAM" id="MobiDB-lite"/>
    </source>
</evidence>